<accession>A0A0S2IRR9</accession>
<gene>
    <name evidence="1" type="ORF">LBBP_02094</name>
</gene>
<dbReference type="EMBL" id="CP012029">
    <property type="protein sequence ID" value="ALO26356.1"/>
    <property type="molecule type" value="Genomic_DNA"/>
</dbReference>
<dbReference type="AlphaFoldDB" id="A0A0S2IRR9"/>
<name>A0A0S2IRR9_LEPBO</name>
<evidence type="ECO:0000313" key="1">
    <source>
        <dbReference type="EMBL" id="ALO26356.1"/>
    </source>
</evidence>
<dbReference type="PATRIC" id="fig|280505.15.peg.2051"/>
<evidence type="ECO:0000313" key="2">
    <source>
        <dbReference type="Proteomes" id="UP000058857"/>
    </source>
</evidence>
<protein>
    <submittedName>
        <fullName evidence="1">Uncharacterized protein</fullName>
    </submittedName>
</protein>
<dbReference type="Proteomes" id="UP000058857">
    <property type="component" value="Chromosome 1"/>
</dbReference>
<organism evidence="1">
    <name type="scientific">Leptospira borgpetersenii serovar Ballum</name>
    <dbReference type="NCBI Taxonomy" id="280505"/>
    <lineage>
        <taxon>Bacteria</taxon>
        <taxon>Pseudomonadati</taxon>
        <taxon>Spirochaetota</taxon>
        <taxon>Spirochaetia</taxon>
        <taxon>Leptospirales</taxon>
        <taxon>Leptospiraceae</taxon>
        <taxon>Leptospira</taxon>
    </lineage>
</organism>
<reference evidence="1 2" key="1">
    <citation type="journal article" date="2015" name="PLoS Negl. Trop. Dis.">
        <title>Distribution of Plasmids in Distinct Leptospira Pathogenic Species.</title>
        <authorList>
            <person name="Wang Y."/>
            <person name="Zhuang X."/>
            <person name="Zhong Y."/>
            <person name="Zhang C."/>
            <person name="Zhang Y."/>
            <person name="Zeng L."/>
            <person name="Zhu Y."/>
            <person name="He P."/>
            <person name="Dong K."/>
            <person name="Pal U."/>
            <person name="Guo X."/>
            <person name="Qin J."/>
        </authorList>
    </citation>
    <scope>NUCLEOTIDE SEQUENCE [LARGE SCALE GENOMIC DNA]</scope>
    <source>
        <strain evidence="1 2">56604</strain>
    </source>
</reference>
<proteinExistence type="predicted"/>
<sequence>MDKPKRKRKTFFIYFDNDRVLENEFSICLRTRLKTLGM</sequence>